<dbReference type="GO" id="GO:0000287">
    <property type="term" value="F:magnesium ion binding"/>
    <property type="evidence" value="ECO:0007669"/>
    <property type="project" value="UniProtKB-ARBA"/>
</dbReference>
<evidence type="ECO:0000313" key="15">
    <source>
        <dbReference type="Proteomes" id="UP000308891"/>
    </source>
</evidence>
<dbReference type="AlphaFoldDB" id="A0A4T0URI5"/>
<dbReference type="FunFam" id="3.40.50.970:FF:000011">
    <property type="entry name" value="Pyruvate dehydrogenase E1 component"/>
    <property type="match status" value="1"/>
</dbReference>
<proteinExistence type="predicted"/>
<dbReference type="Pfam" id="PF17831">
    <property type="entry name" value="PDH_E1_M"/>
    <property type="match status" value="1"/>
</dbReference>
<keyword evidence="15" id="KW-1185">Reference proteome</keyword>
<dbReference type="OrthoDB" id="9759664at2"/>
<dbReference type="GO" id="GO:0004739">
    <property type="term" value="F:pyruvate dehydrogenase (acetyl-transferring) activity"/>
    <property type="evidence" value="ECO:0007669"/>
    <property type="project" value="UniProtKB-EC"/>
</dbReference>
<dbReference type="InterPro" id="IPR055152">
    <property type="entry name" value="Transketolase-like_C_2"/>
</dbReference>
<feature type="binding site" evidence="10">
    <location>
        <position position="230"/>
    </location>
    <ligand>
        <name>Mg(2+)</name>
        <dbReference type="ChEBI" id="CHEBI:18420"/>
    </ligand>
</feature>
<dbReference type="RefSeq" id="WP_136554155.1">
    <property type="nucleotide sequence ID" value="NZ_STGJ01000012.1"/>
</dbReference>
<organism evidence="14 15">
    <name type="scientific">Crenobacter intestini</name>
    <dbReference type="NCBI Taxonomy" id="2563443"/>
    <lineage>
        <taxon>Bacteria</taxon>
        <taxon>Pseudomonadati</taxon>
        <taxon>Pseudomonadota</taxon>
        <taxon>Betaproteobacteria</taxon>
        <taxon>Neisseriales</taxon>
        <taxon>Neisseriaceae</taxon>
        <taxon>Crenobacter</taxon>
    </lineage>
</organism>
<dbReference type="InterPro" id="IPR029061">
    <property type="entry name" value="THDP-binding"/>
</dbReference>
<dbReference type="PANTHER" id="PTHR43825">
    <property type="entry name" value="PYRUVATE DEHYDROGENASE E1 COMPONENT"/>
    <property type="match status" value="1"/>
</dbReference>
<dbReference type="Gene3D" id="3.40.50.970">
    <property type="match status" value="2"/>
</dbReference>
<comment type="function">
    <text evidence="2 9">Component of the pyruvate dehydrogenase (PDH) complex, that catalyzes the overall conversion of pyruvate to acetyl-CoA and CO(2).</text>
</comment>
<feature type="domain" description="Transketolase N-terminal" evidence="11">
    <location>
        <begin position="136"/>
        <end position="291"/>
    </location>
</feature>
<dbReference type="PIRSF" id="PIRSF000156">
    <property type="entry name" value="Pyruvate_dh_E1"/>
    <property type="match status" value="1"/>
</dbReference>
<evidence type="ECO:0000256" key="7">
    <source>
        <dbReference type="ARBA" id="ARBA00023317"/>
    </source>
</evidence>
<dbReference type="InterPro" id="IPR005474">
    <property type="entry name" value="Transketolase_N"/>
</dbReference>
<feature type="binding site" evidence="10">
    <location>
        <position position="262"/>
    </location>
    <ligand>
        <name>Mg(2+)</name>
        <dbReference type="ChEBI" id="CHEBI:18420"/>
    </ligand>
</feature>
<evidence type="ECO:0000256" key="10">
    <source>
        <dbReference type="PIRSR" id="PIRSR000156-1"/>
    </source>
</evidence>
<evidence type="ECO:0000256" key="1">
    <source>
        <dbReference type="ARBA" id="ARBA00001964"/>
    </source>
</evidence>
<dbReference type="InterPro" id="IPR004660">
    <property type="entry name" value="PDH_E1"/>
</dbReference>
<dbReference type="SUPFAM" id="SSF52922">
    <property type="entry name" value="TK C-terminal domain-like"/>
    <property type="match status" value="1"/>
</dbReference>
<evidence type="ECO:0000256" key="3">
    <source>
        <dbReference type="ARBA" id="ARBA00012281"/>
    </source>
</evidence>
<dbReference type="Proteomes" id="UP000308891">
    <property type="component" value="Unassembled WGS sequence"/>
</dbReference>
<keyword evidence="10" id="KW-0460">Magnesium</keyword>
<dbReference type="InterPro" id="IPR041621">
    <property type="entry name" value="PDH_E1_M"/>
</dbReference>
<keyword evidence="7 9" id="KW-0670">Pyruvate</keyword>
<evidence type="ECO:0000259" key="12">
    <source>
        <dbReference type="Pfam" id="PF17831"/>
    </source>
</evidence>
<dbReference type="InterPro" id="IPR035807">
    <property type="entry name" value="PDC_E1_N"/>
</dbReference>
<reference evidence="14 15" key="1">
    <citation type="submission" date="2019-04" db="EMBL/GenBank/DDBJ databases">
        <title>Crenobacter sp. nov.</title>
        <authorList>
            <person name="Shi S."/>
        </authorList>
    </citation>
    <scope>NUCLEOTIDE SEQUENCE [LARGE SCALE GENOMIC DNA]</scope>
    <source>
        <strain evidence="14 15">GY 70310</strain>
    </source>
</reference>
<evidence type="ECO:0000259" key="11">
    <source>
        <dbReference type="Pfam" id="PF00456"/>
    </source>
</evidence>
<evidence type="ECO:0000313" key="14">
    <source>
        <dbReference type="EMBL" id="TIC81186.1"/>
    </source>
</evidence>
<dbReference type="InterPro" id="IPR009014">
    <property type="entry name" value="Transketo_C/PFOR_II"/>
</dbReference>
<dbReference type="NCBIfam" id="TIGR00759">
    <property type="entry name" value="aceE"/>
    <property type="match status" value="1"/>
</dbReference>
<keyword evidence="6 9" id="KW-0786">Thiamine pyrophosphate</keyword>
<dbReference type="PANTHER" id="PTHR43825:SF3">
    <property type="entry name" value="PYRUVATE DEHYDROGENASE E1 COMPONENT"/>
    <property type="match status" value="1"/>
</dbReference>
<comment type="catalytic activity">
    <reaction evidence="8 9">
        <text>N(6)-[(R)-lipoyl]-L-lysyl-[protein] + pyruvate + H(+) = N(6)-[(R)-S(8)-acetyldihydrolipoyl]-L-lysyl-[protein] + CO2</text>
        <dbReference type="Rhea" id="RHEA:19189"/>
        <dbReference type="Rhea" id="RHEA-COMP:10474"/>
        <dbReference type="Rhea" id="RHEA-COMP:10478"/>
        <dbReference type="ChEBI" id="CHEBI:15361"/>
        <dbReference type="ChEBI" id="CHEBI:15378"/>
        <dbReference type="ChEBI" id="CHEBI:16526"/>
        <dbReference type="ChEBI" id="CHEBI:83099"/>
        <dbReference type="ChEBI" id="CHEBI:83111"/>
        <dbReference type="EC" id="1.2.4.1"/>
    </reaction>
</comment>
<sequence length="887" mass="98862">MAERFPDDLDPQQTQEWTDALASVLAVEGPERAHFLLQTLVEQARRQGGYLPFDATTAYLNTIPVGREKKSPGNHELEHRIRSINRWNAAAMVLRAGKKNLELGGHIASFQSSATLYDVGFNHFWRAPNDEQDGDLVFFQGHIAPGIYARAFLEGRLSEADLDNFRQEVDGQGLSSYPHPWLMPDFWQFPTVSMGLGPLMAIYQARFLKYLESRGLARTPGRKVWCFCGDGEMDEPESLGAIALAAREGLDNLVFVINCNLQRLDGPVRGNGKIIQELEGDFRGAGWNVIKLIWGSRWDPLLAMDSKGLLRKRMEECVDGDYQTFKSKDGAYVREHFFGKYPELREMVANMSDEEVWNLNRGGHDPHKVYAAYHEAVHNAGGRPTVILAKTIKGYGMGSSGEAQNIAHQAKKMDLESLRKFRDRFGIPVSDADLESVPYYKPADDSPEMAYMRERRAVLGGSLPARRPVKAPLAVPGLHVFDSMLKDSGEREFSTTMAFVRMLGTLLKDKNIGRQIVPIVPDESRTFGMEGMFRQYGIWSSQGQNYVPQDADQLMFYKESKDGQMLQEGINEPGAMSSWIAAATSYANHGIPMIPFYIYYSMFGFQRVGDLAWAAGDMRARGFMLGGTAGRTTLNGEGLQHEDGHSHIQAGLIPNCISYDPTFAYELAVIVQDGLKRMYVEQEDVFYYITLMNENYAHPAMPAGAEEGILKGMYLLRDGGDSAIKVQLMGSGTILNEVIAAADLLRNDFGVASDIWSVTSFNELARDGRAASRHNLLNPTAPAEMSYVETALTGREGPFVAATDYIRAYAEQVREWVPGRYVVLGTDGFGRSDSRAKLREFFEVDRYHVAVAALSALARDGKVDAARVAEAIKRYGVNVDKLPSWKV</sequence>
<name>A0A4T0URI5_9NEIS</name>
<comment type="caution">
    <text evidence="14">The sequence shown here is derived from an EMBL/GenBank/DDBJ whole genome shotgun (WGS) entry which is preliminary data.</text>
</comment>
<dbReference type="EC" id="1.2.4.1" evidence="3 9"/>
<protein>
    <recommendedName>
        <fullName evidence="4 9">Pyruvate dehydrogenase E1 component</fullName>
        <ecNumber evidence="3 9">1.2.4.1</ecNumber>
    </recommendedName>
</protein>
<accession>A0A4T0URI5</accession>
<keyword evidence="10" id="KW-0479">Metal-binding</keyword>
<dbReference type="EMBL" id="STGJ01000012">
    <property type="protein sequence ID" value="TIC81186.1"/>
    <property type="molecule type" value="Genomic_DNA"/>
</dbReference>
<comment type="cofactor">
    <cofactor evidence="1 9">
        <name>thiamine diphosphate</name>
        <dbReference type="ChEBI" id="CHEBI:58937"/>
    </cofactor>
</comment>
<dbReference type="SUPFAM" id="SSF52518">
    <property type="entry name" value="Thiamin diphosphate-binding fold (THDP-binding)"/>
    <property type="match status" value="2"/>
</dbReference>
<feature type="domain" description="Pyruvate dehydrogenase E1 component middle" evidence="12">
    <location>
        <begin position="480"/>
        <end position="699"/>
    </location>
</feature>
<keyword evidence="5 9" id="KW-0560">Oxidoreductase</keyword>
<dbReference type="InterPro" id="IPR051157">
    <property type="entry name" value="PDH/Transketolase"/>
</dbReference>
<dbReference type="FunFam" id="3.40.50.970:FF:000009">
    <property type="entry name" value="Pyruvate dehydrogenase E1 component"/>
    <property type="match status" value="1"/>
</dbReference>
<gene>
    <name evidence="14" type="primary">aceE</name>
    <name evidence="14" type="ORF">E5K04_11400</name>
</gene>
<evidence type="ECO:0000256" key="5">
    <source>
        <dbReference type="ARBA" id="ARBA00023002"/>
    </source>
</evidence>
<dbReference type="Pfam" id="PF00456">
    <property type="entry name" value="Transketolase_N"/>
    <property type="match status" value="1"/>
</dbReference>
<evidence type="ECO:0000259" key="13">
    <source>
        <dbReference type="Pfam" id="PF22613"/>
    </source>
</evidence>
<evidence type="ECO:0000256" key="9">
    <source>
        <dbReference type="PIRNR" id="PIRNR000156"/>
    </source>
</evidence>
<dbReference type="Gene3D" id="3.40.50.920">
    <property type="match status" value="1"/>
</dbReference>
<feature type="domain" description="Transketolase-like C-terminal" evidence="13">
    <location>
        <begin position="712"/>
        <end position="845"/>
    </location>
</feature>
<evidence type="ECO:0000256" key="4">
    <source>
        <dbReference type="ARBA" id="ARBA00017172"/>
    </source>
</evidence>
<feature type="binding site" evidence="10">
    <location>
        <position position="260"/>
    </location>
    <ligand>
        <name>Mg(2+)</name>
        <dbReference type="ChEBI" id="CHEBI:18420"/>
    </ligand>
</feature>
<dbReference type="CDD" id="cd02017">
    <property type="entry name" value="TPP_E1_EcPDC_like"/>
    <property type="match status" value="1"/>
</dbReference>
<evidence type="ECO:0000256" key="8">
    <source>
        <dbReference type="ARBA" id="ARBA00051231"/>
    </source>
</evidence>
<evidence type="ECO:0000256" key="2">
    <source>
        <dbReference type="ARBA" id="ARBA00003157"/>
    </source>
</evidence>
<dbReference type="Pfam" id="PF22613">
    <property type="entry name" value="Transketolase_C_1"/>
    <property type="match status" value="1"/>
</dbReference>
<evidence type="ECO:0000256" key="6">
    <source>
        <dbReference type="ARBA" id="ARBA00023052"/>
    </source>
</evidence>
<comment type="cofactor">
    <cofactor evidence="10">
        <name>Mg(2+)</name>
        <dbReference type="ChEBI" id="CHEBI:18420"/>
    </cofactor>
</comment>